<name>A0A3B0PSF7_MYCSY</name>
<dbReference type="REBASE" id="267799">
    <property type="entry name" value="Msy10124IP"/>
</dbReference>
<feature type="non-terminal residue" evidence="2">
    <location>
        <position position="157"/>
    </location>
</feature>
<evidence type="ECO:0000313" key="2">
    <source>
        <dbReference type="EMBL" id="SYV92641.1"/>
    </source>
</evidence>
<dbReference type="GO" id="GO:0009036">
    <property type="term" value="F:type II site-specific deoxyribonuclease activity"/>
    <property type="evidence" value="ECO:0007669"/>
    <property type="project" value="UniProtKB-EC"/>
</dbReference>
<dbReference type="AlphaFoldDB" id="A0A3B0PSF7"/>
<dbReference type="GO" id="GO:0009307">
    <property type="term" value="P:DNA restriction-modification system"/>
    <property type="evidence" value="ECO:0007669"/>
    <property type="project" value="InterPro"/>
</dbReference>
<gene>
    <name evidence="2" type="primary">dpnB_2</name>
    <name evidence="2" type="ORF">NCTC10124_00366</name>
</gene>
<proteinExistence type="predicted"/>
<evidence type="ECO:0000259" key="1">
    <source>
        <dbReference type="Pfam" id="PF04556"/>
    </source>
</evidence>
<dbReference type="Proteomes" id="UP000259328">
    <property type="component" value="Chromosome"/>
</dbReference>
<protein>
    <submittedName>
        <fullName evidence="2">Type-2 restriction enzyme DpnII</fullName>
        <ecNumber evidence="2">3.1.21.4</ecNumber>
    </submittedName>
</protein>
<accession>A0A3B0PSF7</accession>
<dbReference type="Pfam" id="PF04556">
    <property type="entry name" value="DpnII"/>
    <property type="match status" value="1"/>
</dbReference>
<evidence type="ECO:0000313" key="3">
    <source>
        <dbReference type="Proteomes" id="UP000259328"/>
    </source>
</evidence>
<keyword evidence="2" id="KW-0378">Hydrolase</keyword>
<dbReference type="GO" id="GO:0003677">
    <property type="term" value="F:DNA binding"/>
    <property type="evidence" value="ECO:0007669"/>
    <property type="project" value="InterPro"/>
</dbReference>
<organism evidence="2 3">
    <name type="scientific">Mycoplasmopsis synoviae</name>
    <name type="common">Mycoplasma synoviae</name>
    <dbReference type="NCBI Taxonomy" id="2109"/>
    <lineage>
        <taxon>Bacteria</taxon>
        <taxon>Bacillati</taxon>
        <taxon>Mycoplasmatota</taxon>
        <taxon>Mycoplasmoidales</taxon>
        <taxon>Metamycoplasmataceae</taxon>
        <taxon>Mycoplasmopsis</taxon>
    </lineage>
</organism>
<dbReference type="EC" id="3.1.21.4" evidence="2"/>
<sequence>MRDSIATYDYYTDFKKVYTNTDSIKIELNILNSLIGSSSIRNDFLTLLKQYPEVLKAIPILIAKRECEIKVTDIESTKIFNFINANYSAEEYADFMENTGLFDLISKHLINNLFDYVMGVEVGMDTNARKNRTGDVMENIIESYLVKSGFIKNKTYW</sequence>
<feature type="domain" description="Restriction endonuclease type II DpnII-like" evidence="1">
    <location>
        <begin position="1"/>
        <end position="152"/>
    </location>
</feature>
<dbReference type="InterPro" id="IPR007637">
    <property type="entry name" value="Restrct_endonuc_II_DpnII-like"/>
</dbReference>
<reference evidence="3" key="1">
    <citation type="submission" date="2018-06" db="EMBL/GenBank/DDBJ databases">
        <authorList>
            <consortium name="Pathogen Informatics"/>
        </authorList>
    </citation>
    <scope>NUCLEOTIDE SEQUENCE [LARGE SCALE GENOMIC DNA]</scope>
    <source>
        <strain evidence="3">NCTC10124</strain>
    </source>
</reference>
<dbReference type="EMBL" id="LS991953">
    <property type="protein sequence ID" value="SYV92641.1"/>
    <property type="molecule type" value="Genomic_DNA"/>
</dbReference>